<dbReference type="OrthoDB" id="9785949at2"/>
<organism evidence="1 2">
    <name type="scientific">Lichenibacterium minor</name>
    <dbReference type="NCBI Taxonomy" id="2316528"/>
    <lineage>
        <taxon>Bacteria</taxon>
        <taxon>Pseudomonadati</taxon>
        <taxon>Pseudomonadota</taxon>
        <taxon>Alphaproteobacteria</taxon>
        <taxon>Hyphomicrobiales</taxon>
        <taxon>Lichenihabitantaceae</taxon>
        <taxon>Lichenibacterium</taxon>
    </lineage>
</organism>
<evidence type="ECO:0000313" key="1">
    <source>
        <dbReference type="EMBL" id="RYC29211.1"/>
    </source>
</evidence>
<dbReference type="GO" id="GO:0003677">
    <property type="term" value="F:DNA binding"/>
    <property type="evidence" value="ECO:0007669"/>
    <property type="project" value="InterPro"/>
</dbReference>
<dbReference type="RefSeq" id="WP_129229713.1">
    <property type="nucleotide sequence ID" value="NZ_QYBB01000063.1"/>
</dbReference>
<dbReference type="InterPro" id="IPR010982">
    <property type="entry name" value="Lambda_DNA-bd_dom_sf"/>
</dbReference>
<proteinExistence type="predicted"/>
<dbReference type="Proteomes" id="UP000290759">
    <property type="component" value="Unassembled WGS sequence"/>
</dbReference>
<accession>A0A4Q2U2U7</accession>
<reference evidence="1 2" key="2">
    <citation type="submission" date="2019-02" db="EMBL/GenBank/DDBJ databases">
        <title>'Lichenibacterium ramalinii' gen. nov. sp. nov., 'Lichenibacterium minor' gen. nov. sp. nov.</title>
        <authorList>
            <person name="Pankratov T."/>
        </authorList>
    </citation>
    <scope>NUCLEOTIDE SEQUENCE [LARGE SCALE GENOMIC DNA]</scope>
    <source>
        <strain evidence="1 2">RmlP026</strain>
    </source>
</reference>
<sequence length="75" mass="8307">MLTGRQIREARTLLSLSPSGLAVKVRVVTTDTVKRAEADAMPPIADSHRKAIQRKLEELGIEFTPDGPKLRKVEI</sequence>
<evidence type="ECO:0000313" key="2">
    <source>
        <dbReference type="Proteomes" id="UP000290759"/>
    </source>
</evidence>
<keyword evidence="2" id="KW-1185">Reference proteome</keyword>
<dbReference type="Gene3D" id="1.10.260.40">
    <property type="entry name" value="lambda repressor-like DNA-binding domains"/>
    <property type="match status" value="1"/>
</dbReference>
<evidence type="ECO:0008006" key="3">
    <source>
        <dbReference type="Google" id="ProtNLM"/>
    </source>
</evidence>
<dbReference type="AlphaFoldDB" id="A0A4Q2U2U7"/>
<dbReference type="EMBL" id="QYBB01000063">
    <property type="protein sequence ID" value="RYC29211.1"/>
    <property type="molecule type" value="Genomic_DNA"/>
</dbReference>
<gene>
    <name evidence="1" type="ORF">D3273_25165</name>
</gene>
<protein>
    <recommendedName>
        <fullName evidence="3">Transcriptional regulator</fullName>
    </recommendedName>
</protein>
<name>A0A4Q2U2U7_9HYPH</name>
<comment type="caution">
    <text evidence="1">The sequence shown here is derived from an EMBL/GenBank/DDBJ whole genome shotgun (WGS) entry which is preliminary data.</text>
</comment>
<reference evidence="1 2" key="1">
    <citation type="submission" date="2018-12" db="EMBL/GenBank/DDBJ databases">
        <authorList>
            <person name="Grouzdev D.S."/>
            <person name="Krutkina M.S."/>
        </authorList>
    </citation>
    <scope>NUCLEOTIDE SEQUENCE [LARGE SCALE GENOMIC DNA]</scope>
    <source>
        <strain evidence="1 2">RmlP026</strain>
    </source>
</reference>